<comment type="caution">
    <text evidence="2">The sequence shown here is derived from an EMBL/GenBank/DDBJ whole genome shotgun (WGS) entry which is preliminary data.</text>
</comment>
<dbReference type="AlphaFoldDB" id="A0A5B7FR61"/>
<name>A0A5B7FR61_PORTR</name>
<proteinExistence type="predicted"/>
<dbReference type="EMBL" id="VSRR010008037">
    <property type="protein sequence ID" value="MPC47976.1"/>
    <property type="molecule type" value="Genomic_DNA"/>
</dbReference>
<sequence length="66" mass="7453">MIVLRVNPGIVDWPEKHFGCPSLNVDEAMVLCAAYFSHPKSIEHRTITDRRTADSEKAAIGETQLW</sequence>
<accession>A0A5B7FR61</accession>
<organism evidence="2 3">
    <name type="scientific">Portunus trituberculatus</name>
    <name type="common">Swimming crab</name>
    <name type="synonym">Neptunus trituberculatus</name>
    <dbReference type="NCBI Taxonomy" id="210409"/>
    <lineage>
        <taxon>Eukaryota</taxon>
        <taxon>Metazoa</taxon>
        <taxon>Ecdysozoa</taxon>
        <taxon>Arthropoda</taxon>
        <taxon>Crustacea</taxon>
        <taxon>Multicrustacea</taxon>
        <taxon>Malacostraca</taxon>
        <taxon>Eumalacostraca</taxon>
        <taxon>Eucarida</taxon>
        <taxon>Decapoda</taxon>
        <taxon>Pleocyemata</taxon>
        <taxon>Brachyura</taxon>
        <taxon>Eubrachyura</taxon>
        <taxon>Portunoidea</taxon>
        <taxon>Portunidae</taxon>
        <taxon>Portuninae</taxon>
        <taxon>Portunus</taxon>
    </lineage>
</organism>
<evidence type="ECO:0000313" key="3">
    <source>
        <dbReference type="Proteomes" id="UP000324222"/>
    </source>
</evidence>
<keyword evidence="3" id="KW-1185">Reference proteome</keyword>
<feature type="compositionally biased region" description="Basic and acidic residues" evidence="1">
    <location>
        <begin position="47"/>
        <end position="59"/>
    </location>
</feature>
<protein>
    <submittedName>
        <fullName evidence="2">Uncharacterized protein</fullName>
    </submittedName>
</protein>
<feature type="region of interest" description="Disordered" evidence="1">
    <location>
        <begin position="47"/>
        <end position="66"/>
    </location>
</feature>
<evidence type="ECO:0000313" key="2">
    <source>
        <dbReference type="EMBL" id="MPC47976.1"/>
    </source>
</evidence>
<gene>
    <name evidence="2" type="ORF">E2C01_041737</name>
</gene>
<evidence type="ECO:0000256" key="1">
    <source>
        <dbReference type="SAM" id="MobiDB-lite"/>
    </source>
</evidence>
<dbReference type="Proteomes" id="UP000324222">
    <property type="component" value="Unassembled WGS sequence"/>
</dbReference>
<reference evidence="2 3" key="1">
    <citation type="submission" date="2019-05" db="EMBL/GenBank/DDBJ databases">
        <title>Another draft genome of Portunus trituberculatus and its Hox gene families provides insights of decapod evolution.</title>
        <authorList>
            <person name="Jeong J.-H."/>
            <person name="Song I."/>
            <person name="Kim S."/>
            <person name="Choi T."/>
            <person name="Kim D."/>
            <person name="Ryu S."/>
            <person name="Kim W."/>
        </authorList>
    </citation>
    <scope>NUCLEOTIDE SEQUENCE [LARGE SCALE GENOMIC DNA]</scope>
    <source>
        <tissue evidence="2">Muscle</tissue>
    </source>
</reference>